<name>A0ABV7FDV7_9GAMM</name>
<evidence type="ECO:0000313" key="2">
    <source>
        <dbReference type="Proteomes" id="UP001595555"/>
    </source>
</evidence>
<gene>
    <name evidence="1" type="ORF">ACFODX_09550</name>
</gene>
<proteinExistence type="predicted"/>
<dbReference type="Proteomes" id="UP001595555">
    <property type="component" value="Unassembled WGS sequence"/>
</dbReference>
<keyword evidence="2" id="KW-1185">Reference proteome</keyword>
<sequence>MQYTKPMVDLVYEIRRRVDAAMKPGVKMANPELLKELADYHHHSKDTITKALIKELLFMAGPPWATLLEPAQPDNKDLPRQVVKVYRGQTVLEEASHEPAVAEPDVVRSEILSPIAPAVEKPVRMYRGQPIL</sequence>
<evidence type="ECO:0000313" key="1">
    <source>
        <dbReference type="EMBL" id="MFC3115800.1"/>
    </source>
</evidence>
<dbReference type="RefSeq" id="WP_378118464.1">
    <property type="nucleotide sequence ID" value="NZ_JBHRTF010000004.1"/>
</dbReference>
<reference evidence="2" key="1">
    <citation type="journal article" date="2019" name="Int. J. Syst. Evol. Microbiol.">
        <title>The Global Catalogue of Microorganisms (GCM) 10K type strain sequencing project: providing services to taxonomists for standard genome sequencing and annotation.</title>
        <authorList>
            <consortium name="The Broad Institute Genomics Platform"/>
            <consortium name="The Broad Institute Genome Sequencing Center for Infectious Disease"/>
            <person name="Wu L."/>
            <person name="Ma J."/>
        </authorList>
    </citation>
    <scope>NUCLEOTIDE SEQUENCE [LARGE SCALE GENOMIC DNA]</scope>
    <source>
        <strain evidence="2">KCTC 52237</strain>
    </source>
</reference>
<protein>
    <submittedName>
        <fullName evidence="1">Uncharacterized protein</fullName>
    </submittedName>
</protein>
<comment type="caution">
    <text evidence="1">The sequence shown here is derived from an EMBL/GenBank/DDBJ whole genome shotgun (WGS) entry which is preliminary data.</text>
</comment>
<dbReference type="EMBL" id="JBHRTF010000004">
    <property type="protein sequence ID" value="MFC3115800.1"/>
    <property type="molecule type" value="Genomic_DNA"/>
</dbReference>
<accession>A0ABV7FDV7</accession>
<organism evidence="1 2">
    <name type="scientific">Cellvibrio fontiphilus</name>
    <dbReference type="NCBI Taxonomy" id="1815559"/>
    <lineage>
        <taxon>Bacteria</taxon>
        <taxon>Pseudomonadati</taxon>
        <taxon>Pseudomonadota</taxon>
        <taxon>Gammaproteobacteria</taxon>
        <taxon>Cellvibrionales</taxon>
        <taxon>Cellvibrionaceae</taxon>
        <taxon>Cellvibrio</taxon>
    </lineage>
</organism>